<evidence type="ECO:0000313" key="11">
    <source>
        <dbReference type="EMBL" id="CCE43535.1"/>
    </source>
</evidence>
<organism evidence="11 13">
    <name type="scientific">Candida parapsilosis (strain CDC 317 / ATCC MYA-4646)</name>
    <name type="common">Yeast</name>
    <name type="synonym">Monilia parapsilosis</name>
    <dbReference type="NCBI Taxonomy" id="578454"/>
    <lineage>
        <taxon>Eukaryota</taxon>
        <taxon>Fungi</taxon>
        <taxon>Dikarya</taxon>
        <taxon>Ascomycota</taxon>
        <taxon>Saccharomycotina</taxon>
        <taxon>Pichiomycetes</taxon>
        <taxon>Debaryomycetaceae</taxon>
        <taxon>Candida/Lodderomyces clade</taxon>
        <taxon>Candida</taxon>
    </lineage>
</organism>
<keyword evidence="4" id="KW-0677">Repeat</keyword>
<dbReference type="AlphaFoldDB" id="G8BE38"/>
<keyword evidence="3 8" id="KW-0812">Transmembrane</keyword>
<dbReference type="InterPro" id="IPR016817">
    <property type="entry name" value="MannP-dilichol_defect-1"/>
</dbReference>
<comment type="similarity">
    <text evidence="7">Belongs to the MPDU1 (TC 2.A.43.3) family.</text>
</comment>
<accession>G8BE38</accession>
<reference evidence="12" key="4">
    <citation type="submission" date="2025-05" db="UniProtKB">
        <authorList>
            <consortium name="EnsemblFungi"/>
        </authorList>
    </citation>
    <scope>IDENTIFICATION</scope>
</reference>
<evidence type="ECO:0000256" key="1">
    <source>
        <dbReference type="ARBA" id="ARBA00004141"/>
    </source>
</evidence>
<reference evidence="11" key="3">
    <citation type="submission" date="2011-10" db="EMBL/GenBank/DDBJ databases">
        <title>Transcriptional landscape of the pathogenic yeast Candida parapsilosis.</title>
        <authorList>
            <person name="Guida A."/>
            <person name="Lindstaedt C."/>
            <person name="Maguire S.L."/>
            <person name="Ding C."/>
            <person name="Higgins D.G."/>
            <person name="Harris D."/>
            <person name="Berriman M."/>
            <person name="Butler G."/>
        </authorList>
    </citation>
    <scope>NUCLEOTIDE SEQUENCE</scope>
    <source>
        <strain evidence="11">CDC317</strain>
    </source>
</reference>
<dbReference type="EMBL" id="HE605206">
    <property type="protein sequence ID" value="CCE43535.1"/>
    <property type="molecule type" value="Genomic_DNA"/>
</dbReference>
<reference evidence="13" key="1">
    <citation type="journal article" date="2009" name="Nature">
        <title>Evolution of pathogenicity and sexual reproduction in eight Candida genomes.</title>
        <authorList>
            <person name="Butler G."/>
            <person name="Rasmussen M.D."/>
            <person name="Lin M.F."/>
            <person name="Santos M.A."/>
            <person name="Sakthikumar S."/>
            <person name="Munro C.A."/>
            <person name="Rheinbay E."/>
            <person name="Grabherr M."/>
            <person name="Forche A."/>
            <person name="Reedy J.L."/>
            <person name="Agrafioti I."/>
            <person name="Arnaud M.B."/>
            <person name="Bates S."/>
            <person name="Brown A.J."/>
            <person name="Brunke S."/>
            <person name="Costanzo M.C."/>
            <person name="Fitzpatrick D.A."/>
            <person name="de Groot P.W."/>
            <person name="Harris D."/>
            <person name="Hoyer L.L."/>
            <person name="Hube B."/>
            <person name="Klis F.M."/>
            <person name="Kodira C."/>
            <person name="Lennard N."/>
            <person name="Logue M.E."/>
            <person name="Martin R."/>
            <person name="Neiman A.M."/>
            <person name="Nikolaou E."/>
            <person name="Quail M.A."/>
            <person name="Quinn J."/>
            <person name="Santos M.C."/>
            <person name="Schmitzberger F.F."/>
            <person name="Sherlock G."/>
            <person name="Shah P."/>
            <person name="Silverstein K.A."/>
            <person name="Skrzypek M.S."/>
            <person name="Soll D."/>
            <person name="Staggs R."/>
            <person name="Stansfield I."/>
            <person name="Stumpf M.P."/>
            <person name="Sudbery P.E."/>
            <person name="Srikantha T."/>
            <person name="Zeng Q."/>
            <person name="Berman J."/>
            <person name="Berriman M."/>
            <person name="Heitman J."/>
            <person name="Gow N.A."/>
            <person name="Lorenz M.C."/>
            <person name="Birren B.W."/>
            <person name="Kellis M."/>
            <person name="Cuomo C.A."/>
        </authorList>
    </citation>
    <scope>NUCLEOTIDE SEQUENCE [LARGE SCALE GENOMIC DNA]</scope>
    <source>
        <strain evidence="13">CDC 317 / ATCC MYA-4646</strain>
    </source>
</reference>
<gene>
    <name evidence="10 11" type="ordered locus">CPAR2_211790</name>
</gene>
<keyword evidence="13" id="KW-1185">Reference proteome</keyword>
<dbReference type="PANTHER" id="PTHR12226:SF2">
    <property type="entry name" value="MANNOSE-P-DOLICHOL UTILIZATION DEFECT 1 PROTEIN"/>
    <property type="match status" value="1"/>
</dbReference>
<dbReference type="eggNOG" id="KOG3211">
    <property type="taxonomic scope" value="Eukaryota"/>
</dbReference>
<proteinExistence type="inferred from homology"/>
<evidence type="ECO:0000256" key="7">
    <source>
        <dbReference type="ARBA" id="ARBA00038475"/>
    </source>
</evidence>
<dbReference type="InterPro" id="IPR006603">
    <property type="entry name" value="PQ-loop_rpt"/>
</dbReference>
<keyword evidence="6 8" id="KW-0472">Membrane</keyword>
<evidence type="ECO:0000313" key="13">
    <source>
        <dbReference type="Proteomes" id="UP000005221"/>
    </source>
</evidence>
<evidence type="ECO:0000256" key="5">
    <source>
        <dbReference type="ARBA" id="ARBA00022989"/>
    </source>
</evidence>
<keyword evidence="2" id="KW-0813">Transport</keyword>
<dbReference type="Proteomes" id="UP000005221">
    <property type="component" value="Chromosome 2"/>
</dbReference>
<evidence type="ECO:0000313" key="10">
    <source>
        <dbReference type="CGD" id="CAL0000152129"/>
    </source>
</evidence>
<dbReference type="EnsemblFungi" id="CPAR2_211790-T">
    <property type="protein sequence ID" value="CPAR2_211790-T-p1"/>
    <property type="gene ID" value="CPAR2_211790"/>
</dbReference>
<dbReference type="VEuPathDB" id="FungiDB:CPAR2_211790"/>
<evidence type="ECO:0000256" key="8">
    <source>
        <dbReference type="PIRNR" id="PIRNR023381"/>
    </source>
</evidence>
<dbReference type="PANTHER" id="PTHR12226">
    <property type="entry name" value="MANNOSE-P-DOLICHOL UTILIZATION DEFECT 1 LEC35 -RELATED"/>
    <property type="match status" value="1"/>
</dbReference>
<dbReference type="Pfam" id="PF04193">
    <property type="entry name" value="PQ-loop"/>
    <property type="match status" value="1"/>
</dbReference>
<feature type="transmembrane region" description="Helical" evidence="9">
    <location>
        <begin position="249"/>
        <end position="269"/>
    </location>
</feature>
<dbReference type="STRING" id="578454.G8BE38"/>
<evidence type="ECO:0000256" key="6">
    <source>
        <dbReference type="ARBA" id="ARBA00023136"/>
    </source>
</evidence>
<dbReference type="PIRSF" id="PIRSF023381">
    <property type="entry name" value="MannP-dilichol_defect-1p"/>
    <property type="match status" value="1"/>
</dbReference>
<protein>
    <recommendedName>
        <fullName evidence="8">Solute carrier family 66 member 3</fullName>
    </recommendedName>
</protein>
<feature type="transmembrane region" description="Helical" evidence="9">
    <location>
        <begin position="34"/>
        <end position="56"/>
    </location>
</feature>
<evidence type="ECO:0000256" key="3">
    <source>
        <dbReference type="ARBA" id="ARBA00022692"/>
    </source>
</evidence>
<accession>A0AAJ8VZV1</accession>
<comment type="subcellular location">
    <subcellularLocation>
        <location evidence="1 8">Membrane</location>
        <topology evidence="1 8">Multi-pass membrane protein</topology>
    </subcellularLocation>
</comment>
<evidence type="ECO:0000256" key="4">
    <source>
        <dbReference type="ARBA" id="ARBA00022737"/>
    </source>
</evidence>
<evidence type="ECO:0000256" key="9">
    <source>
        <dbReference type="SAM" id="Phobius"/>
    </source>
</evidence>
<dbReference type="CGD" id="CAL0000152129">
    <property type="gene designation" value="CPAR2_211790"/>
</dbReference>
<evidence type="ECO:0000313" key="12">
    <source>
        <dbReference type="EnsemblFungi" id="CPAR2_211790-T-p1"/>
    </source>
</evidence>
<sequence>MAPPNPLWLLLDLLKDPDTNNKIVLQMAWSQVKAIGYGKVLAALLSASTVGVSSFIRIPQIRKLLIKTEADRVRVAKGLSLQSLTIDTLNSLVHVSFNSHNGIPFINYGESLLLGIQNAIIILLTKYYRLRANDEIDNVSKLPLSEAIKELTDGLAQPLLIMAGSVIFFTKIAPSSLISALEILNIPISIISKIPQIKTNHRLQTVSHLSDVVLRANVLGSIIRVYTSYTDYSSKAKRNKNTVDEKILVAGYTTSLIMNSILLGQSIVYDKLGRGRRVKDDEVKKE</sequence>
<dbReference type="GO" id="GO:0016020">
    <property type="term" value="C:membrane"/>
    <property type="evidence" value="ECO:0007669"/>
    <property type="project" value="UniProtKB-SubCell"/>
</dbReference>
<name>G8BE38_CANPC</name>
<reference evidence="13" key="2">
    <citation type="journal article" date="2011" name="BMC Genomics">
        <title>Using RNA-seq to determine the transcriptional landscape and the hypoxic response of the pathogenic yeast Candida parapsilosis.</title>
        <authorList>
            <person name="Guida A."/>
            <person name="Lindstaedt C."/>
            <person name="Maguire S.L."/>
            <person name="Ding C."/>
            <person name="Higgins D.G."/>
            <person name="Corton N.J."/>
            <person name="Berriman M."/>
            <person name="Butler G."/>
        </authorList>
    </citation>
    <scope>GENOME REANNOTATION</scope>
    <source>
        <strain evidence="13">CDC 317 / ATCC MYA-4646</strain>
    </source>
</reference>
<keyword evidence="5 8" id="KW-1133">Transmembrane helix</keyword>
<evidence type="ECO:0000256" key="2">
    <source>
        <dbReference type="ARBA" id="ARBA00022448"/>
    </source>
</evidence>